<name>A0A5B7JC89_PORTR</name>
<accession>A0A5B7JC89</accession>
<sequence length="101" mass="11628">MNVQYRTQQASNTYHHTVFQGVGTLLTPLAASTACQQVQQHRHRPHAKTAATPTHTTLGHIRQDTRHHWWTYSPKWVLDTAVTRLRIGHTRLNAHLHRLTA</sequence>
<reference evidence="1 2" key="1">
    <citation type="submission" date="2019-05" db="EMBL/GenBank/DDBJ databases">
        <title>Another draft genome of Portunus trituberculatus and its Hox gene families provides insights of decapod evolution.</title>
        <authorList>
            <person name="Jeong J.-H."/>
            <person name="Song I."/>
            <person name="Kim S."/>
            <person name="Choi T."/>
            <person name="Kim D."/>
            <person name="Ryu S."/>
            <person name="Kim W."/>
        </authorList>
    </citation>
    <scope>NUCLEOTIDE SEQUENCE [LARGE SCALE GENOMIC DNA]</scope>
    <source>
        <tissue evidence="1">Muscle</tissue>
    </source>
</reference>
<protein>
    <submittedName>
        <fullName evidence="1">Uncharacterized protein</fullName>
    </submittedName>
</protein>
<gene>
    <name evidence="1" type="ORF">E2C01_087029</name>
</gene>
<dbReference type="AlphaFoldDB" id="A0A5B7JC89"/>
<dbReference type="Proteomes" id="UP000324222">
    <property type="component" value="Unassembled WGS sequence"/>
</dbReference>
<evidence type="ECO:0000313" key="1">
    <source>
        <dbReference type="EMBL" id="MPC91963.1"/>
    </source>
</evidence>
<dbReference type="PROSITE" id="PS51257">
    <property type="entry name" value="PROKAR_LIPOPROTEIN"/>
    <property type="match status" value="1"/>
</dbReference>
<comment type="caution">
    <text evidence="1">The sequence shown here is derived from an EMBL/GenBank/DDBJ whole genome shotgun (WGS) entry which is preliminary data.</text>
</comment>
<evidence type="ECO:0000313" key="2">
    <source>
        <dbReference type="Proteomes" id="UP000324222"/>
    </source>
</evidence>
<dbReference type="EMBL" id="VSRR010089641">
    <property type="protein sequence ID" value="MPC91963.1"/>
    <property type="molecule type" value="Genomic_DNA"/>
</dbReference>
<keyword evidence="2" id="KW-1185">Reference proteome</keyword>
<proteinExistence type="predicted"/>
<organism evidence="1 2">
    <name type="scientific">Portunus trituberculatus</name>
    <name type="common">Swimming crab</name>
    <name type="synonym">Neptunus trituberculatus</name>
    <dbReference type="NCBI Taxonomy" id="210409"/>
    <lineage>
        <taxon>Eukaryota</taxon>
        <taxon>Metazoa</taxon>
        <taxon>Ecdysozoa</taxon>
        <taxon>Arthropoda</taxon>
        <taxon>Crustacea</taxon>
        <taxon>Multicrustacea</taxon>
        <taxon>Malacostraca</taxon>
        <taxon>Eumalacostraca</taxon>
        <taxon>Eucarida</taxon>
        <taxon>Decapoda</taxon>
        <taxon>Pleocyemata</taxon>
        <taxon>Brachyura</taxon>
        <taxon>Eubrachyura</taxon>
        <taxon>Portunoidea</taxon>
        <taxon>Portunidae</taxon>
        <taxon>Portuninae</taxon>
        <taxon>Portunus</taxon>
    </lineage>
</organism>